<evidence type="ECO:0000256" key="1">
    <source>
        <dbReference type="ARBA" id="ARBA00022741"/>
    </source>
</evidence>
<dbReference type="Gene3D" id="3.40.50.300">
    <property type="entry name" value="P-loop containing nucleotide triphosphate hydrolases"/>
    <property type="match status" value="1"/>
</dbReference>
<accession>A0ABS9ZUM5</accession>
<feature type="transmembrane region" description="Helical" evidence="4">
    <location>
        <begin position="60"/>
        <end position="78"/>
    </location>
</feature>
<keyword evidence="2" id="KW-0067">ATP-binding</keyword>
<dbReference type="Proteomes" id="UP001165460">
    <property type="component" value="Unassembled WGS sequence"/>
</dbReference>
<evidence type="ECO:0000256" key="3">
    <source>
        <dbReference type="ARBA" id="ARBA00023125"/>
    </source>
</evidence>
<evidence type="ECO:0000256" key="4">
    <source>
        <dbReference type="SAM" id="Phobius"/>
    </source>
</evidence>
<feature type="transmembrane region" description="Helical" evidence="4">
    <location>
        <begin position="219"/>
        <end position="240"/>
    </location>
</feature>
<evidence type="ECO:0000313" key="7">
    <source>
        <dbReference type="Proteomes" id="UP001165460"/>
    </source>
</evidence>
<evidence type="ECO:0000256" key="2">
    <source>
        <dbReference type="ARBA" id="ARBA00022840"/>
    </source>
</evidence>
<dbReference type="PANTHER" id="PTHR11361">
    <property type="entry name" value="DNA MISMATCH REPAIR PROTEIN MUTS FAMILY MEMBER"/>
    <property type="match status" value="1"/>
</dbReference>
<dbReference type="SMART" id="SM00534">
    <property type="entry name" value="MUTSac"/>
    <property type="match status" value="1"/>
</dbReference>
<dbReference type="InterPro" id="IPR027417">
    <property type="entry name" value="P-loop_NTPase"/>
</dbReference>
<keyword evidence="4" id="KW-0812">Transmembrane</keyword>
<dbReference type="PANTHER" id="PTHR11361:SF99">
    <property type="entry name" value="DNA MISMATCH REPAIR PROTEIN"/>
    <property type="match status" value="1"/>
</dbReference>
<protein>
    <submittedName>
        <fullName evidence="6">DNA mismatch repair protein MutS</fullName>
    </submittedName>
</protein>
<dbReference type="RefSeq" id="WP_243360653.1">
    <property type="nucleotide sequence ID" value="NZ_JALGBH010000001.1"/>
</dbReference>
<evidence type="ECO:0000259" key="5">
    <source>
        <dbReference type="SMART" id="SM00534"/>
    </source>
</evidence>
<feature type="transmembrane region" description="Helical" evidence="4">
    <location>
        <begin position="35"/>
        <end position="54"/>
    </location>
</feature>
<dbReference type="EMBL" id="JALGBH010000001">
    <property type="protein sequence ID" value="MCJ0742311.1"/>
    <property type="molecule type" value="Genomic_DNA"/>
</dbReference>
<keyword evidence="1" id="KW-0547">Nucleotide-binding</keyword>
<dbReference type="Pfam" id="PF00488">
    <property type="entry name" value="MutS_V"/>
    <property type="match status" value="1"/>
</dbReference>
<dbReference type="InterPro" id="IPR045076">
    <property type="entry name" value="MutS"/>
</dbReference>
<sequence length="604" mass="69439">MFKTQSEVLAYYKEQINQCTQQIGLLKKQINRHSVARLIAMGIEILFFVLLLSSKNNTVIVFWSITLLFPVIGFILIVKKQNKLISQEEYERHLKWVFENEINVLTAQGNGYGNGQDYNNEHHPYSSDLDIFGPGSLYQLINRCATQKGKDELARNLDTEKNKREIIERQEAIAEMNGVIKKTFEFRAKLKEHDGNKIKLIKQKLNHSLQEQLQFTKNIYLRFYLNIIPFLSFGILLIAIVFGGKFWSLLSLIAILNASLIFGFMKKINQVYFGFSGSSGLISNYADVINWTEEKEWQSPYLARYLSRKNKLSVQIKDLSKIIQAFDARLNMVMVIILNYFFLWDIKCCIDLQKWCDKASDNVVEGLESISHCEEIIAFATLHFNHPEWKTPQIEDDFIFKAKAVGHPLIAPEKCIKNDYEFETHPTTDIITGSNMAGKSTFLRTIGINMVLAYAGANVCAGQMQISIFKILTYMRIKDNLNENTSTFKAELNRLKMILANVIEHGNALVLIDEMLRGTNSKDKFSGSKVFIEKMITLKTPTLFATHDLQLSELEDQYPQSVRNYHFDIQISHDEMEFDYLIKKGPCKTFNAAVLLKQIGLDLS</sequence>
<keyword evidence="7" id="KW-1185">Reference proteome</keyword>
<proteinExistence type="predicted"/>
<name>A0ABS9ZUM5_9SPHI</name>
<feature type="domain" description="DNA mismatch repair proteins mutS family" evidence="5">
    <location>
        <begin position="426"/>
        <end position="601"/>
    </location>
</feature>
<organism evidence="6 7">
    <name type="scientific">Pedobacter montanisoli</name>
    <dbReference type="NCBI Taxonomy" id="2923277"/>
    <lineage>
        <taxon>Bacteria</taxon>
        <taxon>Pseudomonadati</taxon>
        <taxon>Bacteroidota</taxon>
        <taxon>Sphingobacteriia</taxon>
        <taxon>Sphingobacteriales</taxon>
        <taxon>Sphingobacteriaceae</taxon>
        <taxon>Pedobacter</taxon>
    </lineage>
</organism>
<dbReference type="InterPro" id="IPR000432">
    <property type="entry name" value="DNA_mismatch_repair_MutS_C"/>
</dbReference>
<feature type="transmembrane region" description="Helical" evidence="4">
    <location>
        <begin position="246"/>
        <end position="265"/>
    </location>
</feature>
<keyword evidence="3" id="KW-0238">DNA-binding</keyword>
<reference evidence="6" key="1">
    <citation type="submission" date="2022-03" db="EMBL/GenBank/DDBJ databases">
        <authorList>
            <person name="Woo C.Y."/>
        </authorList>
    </citation>
    <scope>NUCLEOTIDE SEQUENCE</scope>
    <source>
        <strain evidence="6">CYS-01</strain>
    </source>
</reference>
<comment type="caution">
    <text evidence="6">The sequence shown here is derived from an EMBL/GenBank/DDBJ whole genome shotgun (WGS) entry which is preliminary data.</text>
</comment>
<keyword evidence="4" id="KW-1133">Transmembrane helix</keyword>
<dbReference type="SUPFAM" id="SSF48334">
    <property type="entry name" value="DNA repair protein MutS, domain III"/>
    <property type="match status" value="1"/>
</dbReference>
<keyword evidence="4" id="KW-0472">Membrane</keyword>
<evidence type="ECO:0000313" key="6">
    <source>
        <dbReference type="EMBL" id="MCJ0742311.1"/>
    </source>
</evidence>
<dbReference type="Gene3D" id="1.10.1420.10">
    <property type="match status" value="1"/>
</dbReference>
<dbReference type="InterPro" id="IPR036187">
    <property type="entry name" value="DNA_mismatch_repair_MutS_sf"/>
</dbReference>
<dbReference type="SUPFAM" id="SSF52540">
    <property type="entry name" value="P-loop containing nucleoside triphosphate hydrolases"/>
    <property type="match status" value="1"/>
</dbReference>
<gene>
    <name evidence="6" type="ORF">MMF97_06265</name>
</gene>